<feature type="domain" description="Piwi" evidence="3">
    <location>
        <begin position="555"/>
        <end position="866"/>
    </location>
</feature>
<dbReference type="InterPro" id="IPR014811">
    <property type="entry name" value="ArgoL1"/>
</dbReference>
<feature type="domain" description="PAZ" evidence="2">
    <location>
        <begin position="267"/>
        <end position="386"/>
    </location>
</feature>
<dbReference type="InterPro" id="IPR036085">
    <property type="entry name" value="PAZ_dom_sf"/>
</dbReference>
<dbReference type="Pfam" id="PF02171">
    <property type="entry name" value="Piwi"/>
    <property type="match status" value="1"/>
</dbReference>
<dbReference type="InterPro" id="IPR012337">
    <property type="entry name" value="RNaseH-like_sf"/>
</dbReference>
<evidence type="ECO:0000259" key="2">
    <source>
        <dbReference type="PROSITE" id="PS50821"/>
    </source>
</evidence>
<dbReference type="InterPro" id="IPR032472">
    <property type="entry name" value="ArgoL2"/>
</dbReference>
<proteinExistence type="predicted"/>
<keyword evidence="5" id="KW-1185">Reference proteome</keyword>
<feature type="compositionally biased region" description="Basic and acidic residues" evidence="1">
    <location>
        <begin position="865"/>
        <end position="874"/>
    </location>
</feature>
<dbReference type="PANTHER" id="PTHR22891">
    <property type="entry name" value="EUKARYOTIC TRANSLATION INITIATION FACTOR 2C"/>
    <property type="match status" value="1"/>
</dbReference>
<dbReference type="EMBL" id="GL377302">
    <property type="protein sequence ID" value="EFJ03037.1"/>
    <property type="molecule type" value="Genomic_DNA"/>
</dbReference>
<reference evidence="4 5" key="1">
    <citation type="journal article" date="2010" name="Nat. Biotechnol.">
        <title>Genome sequence of the model mushroom Schizophyllum commune.</title>
        <authorList>
            <person name="Ohm R.A."/>
            <person name="de Jong J.F."/>
            <person name="Lugones L.G."/>
            <person name="Aerts A."/>
            <person name="Kothe E."/>
            <person name="Stajich J.E."/>
            <person name="de Vries R.P."/>
            <person name="Record E."/>
            <person name="Levasseur A."/>
            <person name="Baker S.E."/>
            <person name="Bartholomew K.A."/>
            <person name="Coutinho P.M."/>
            <person name="Erdmann S."/>
            <person name="Fowler T.J."/>
            <person name="Gathman A.C."/>
            <person name="Lombard V."/>
            <person name="Henrissat B."/>
            <person name="Knabe N."/>
            <person name="Kuees U."/>
            <person name="Lilly W.W."/>
            <person name="Lindquist E."/>
            <person name="Lucas S."/>
            <person name="Magnuson J.K."/>
            <person name="Piumi F."/>
            <person name="Raudaskoski M."/>
            <person name="Salamov A."/>
            <person name="Schmutz J."/>
            <person name="Schwarze F.W.M.R."/>
            <person name="vanKuyk P.A."/>
            <person name="Horton J.S."/>
            <person name="Grigoriev I.V."/>
            <person name="Woesten H.A.B."/>
        </authorList>
    </citation>
    <scope>NUCLEOTIDE SEQUENCE [LARGE SCALE GENOMIC DNA]</scope>
    <source>
        <strain evidence="5">H4-8 / FGSC 9210</strain>
    </source>
</reference>
<dbReference type="OrthoDB" id="10252740at2759"/>
<dbReference type="HOGENOM" id="CLU_004544_4_3_1"/>
<dbReference type="Proteomes" id="UP000007431">
    <property type="component" value="Unassembled WGS sequence"/>
</dbReference>
<dbReference type="KEGG" id="scm:SCHCO_01113897"/>
<dbReference type="CDD" id="cd02846">
    <property type="entry name" value="PAZ_argonaute_like"/>
    <property type="match status" value="1"/>
</dbReference>
<dbReference type="Gene3D" id="2.170.260.10">
    <property type="entry name" value="paz domain"/>
    <property type="match status" value="1"/>
</dbReference>
<dbReference type="Gene3D" id="3.30.420.10">
    <property type="entry name" value="Ribonuclease H-like superfamily/Ribonuclease H"/>
    <property type="match status" value="1"/>
</dbReference>
<dbReference type="InterPro" id="IPR036397">
    <property type="entry name" value="RNaseH_sf"/>
</dbReference>
<dbReference type="VEuPathDB" id="FungiDB:SCHCODRAFT_01113897"/>
<dbReference type="FunCoup" id="D8PQ22">
    <property type="interactions" value="216"/>
</dbReference>
<feature type="region of interest" description="Disordered" evidence="1">
    <location>
        <begin position="1"/>
        <end position="45"/>
    </location>
</feature>
<evidence type="ECO:0000313" key="5">
    <source>
        <dbReference type="Proteomes" id="UP000007431"/>
    </source>
</evidence>
<dbReference type="InParanoid" id="D8PQ22"/>
<feature type="region of interest" description="Disordered" evidence="1">
    <location>
        <begin position="865"/>
        <end position="885"/>
    </location>
</feature>
<dbReference type="AlphaFoldDB" id="D8PQ22"/>
<organism evidence="5">
    <name type="scientific">Schizophyllum commune (strain H4-8 / FGSC 9210)</name>
    <name type="common">Split gill fungus</name>
    <dbReference type="NCBI Taxonomy" id="578458"/>
    <lineage>
        <taxon>Eukaryota</taxon>
        <taxon>Fungi</taxon>
        <taxon>Dikarya</taxon>
        <taxon>Basidiomycota</taxon>
        <taxon>Agaricomycotina</taxon>
        <taxon>Agaricomycetes</taxon>
        <taxon>Agaricomycetidae</taxon>
        <taxon>Agaricales</taxon>
        <taxon>Schizophyllaceae</taxon>
        <taxon>Schizophyllum</taxon>
    </lineage>
</organism>
<name>D8PQ22_SCHCM</name>
<evidence type="ECO:0000259" key="3">
    <source>
        <dbReference type="PROSITE" id="PS50822"/>
    </source>
</evidence>
<dbReference type="STRING" id="578458.D8PQ22"/>
<dbReference type="RefSeq" id="XP_003037939.1">
    <property type="nucleotide sequence ID" value="XM_003037893.1"/>
</dbReference>
<dbReference type="GeneID" id="9587842"/>
<dbReference type="SUPFAM" id="SSF101690">
    <property type="entry name" value="PAZ domain"/>
    <property type="match status" value="2"/>
</dbReference>
<dbReference type="InterPro" id="IPR003100">
    <property type="entry name" value="PAZ_dom"/>
</dbReference>
<dbReference type="CDD" id="cd04657">
    <property type="entry name" value="Piwi_ago-like"/>
    <property type="match status" value="1"/>
</dbReference>
<dbReference type="Gene3D" id="3.40.50.2300">
    <property type="match status" value="1"/>
</dbReference>
<dbReference type="InterPro" id="IPR032474">
    <property type="entry name" value="Argonaute_N"/>
</dbReference>
<dbReference type="Pfam" id="PF08699">
    <property type="entry name" value="ArgoL1"/>
    <property type="match status" value="1"/>
</dbReference>
<dbReference type="OMA" id="YKEWKDP"/>
<gene>
    <name evidence="4" type="ORF">SCHCODRAFT_71876</name>
</gene>
<dbReference type="SMART" id="SM01163">
    <property type="entry name" value="DUF1785"/>
    <property type="match status" value="1"/>
</dbReference>
<dbReference type="InterPro" id="IPR045246">
    <property type="entry name" value="Piwi_ago-like"/>
</dbReference>
<dbReference type="PROSITE" id="PS50822">
    <property type="entry name" value="PIWI"/>
    <property type="match status" value="1"/>
</dbReference>
<dbReference type="Pfam" id="PF16486">
    <property type="entry name" value="ArgoN"/>
    <property type="match status" value="1"/>
</dbReference>
<sequence length="911" mass="100117">MSGRGAGRGRGRGRVDPSSMSLVGQRGRGAGPTRGGFTSTASRGAAPVQIAEHVTTIGVKRPNFGTAGTQIQIKANSFEATLPDKIIHHYDVVMKPSEKTTPERFTREMIKTLQQDVAPNVFTPKAVYDGRKNLYAARELPFPEGVLSYEYRFVCGNNEGHPPKEVSVRLTKVAEINPESARRFIAGKQSHDSDVQTTLTAANVIIRMEPSQKFPFNVRSFYSNVGSQNIGRGIELWRGTFQSFRPGIGRCFINLDISTAAMVQRGSLIDLCLAIIGQKDPRCLSPGILPHRERQRLKQSLVNTRITVPSAGASGPQKRMHTITGLTSLSASELIFAMKDVDGKTIKTTVAKYCEMKGRKLRFPKNICVEVRSKAFIPLELAEVPAGQIRRQQIPADKTDDIVRFATKKPAERFAEIERGHANMNYTLSEYCRAFGVEVKQEFVQAYGRVLPPPVLKFGTGSKASTTHTPGKGSWNYIDRKLKEPCGIQCWGVVNYDPRFIGRIDKLVSDIVQGGHLLGMTITPRPAFKDTLNGQANIVEGLDEVVKKCGKQPTILIVVLPEGGNDIYIAMKHWGDILRGIPTQALKSRKCWGAKEQYYSNVCLKINAKLGGVNVMLEPRSIPTLADPHFPTLLIGADSIHPPPGADGRPSFSAVVGNIDASATKFRAVMGVQPSRQETIVEFAEKVKGNLKAFMENGENVEKRPKASVAPKRLIYYRDGVSEGQFSAVLEQELPQLKQACAALNVQAKITVVIVAKRHHHRFLPVNPKDAGDGLGNCPAGTVIDSVIAHPTEFDFYLQSHAGLLGTSRPAHYSVLYDENNFTADSIQSLSYALCHVYARSTRTVSVPAPVFYADIVCSRAKTHYDPEESDKSGSESGVGSGSQNASEVLEAFRKNFKPLHKNQENRMYFM</sequence>
<evidence type="ECO:0000313" key="4">
    <source>
        <dbReference type="EMBL" id="EFJ03037.1"/>
    </source>
</evidence>
<dbReference type="Pfam" id="PF16488">
    <property type="entry name" value="ArgoL2"/>
    <property type="match status" value="1"/>
</dbReference>
<dbReference type="GO" id="GO:0003723">
    <property type="term" value="F:RNA binding"/>
    <property type="evidence" value="ECO:0007669"/>
    <property type="project" value="InterPro"/>
</dbReference>
<accession>D8PQ22</accession>
<dbReference type="PROSITE" id="PS50821">
    <property type="entry name" value="PAZ"/>
    <property type="match status" value="1"/>
</dbReference>
<evidence type="ECO:0000256" key="1">
    <source>
        <dbReference type="SAM" id="MobiDB-lite"/>
    </source>
</evidence>
<dbReference type="InterPro" id="IPR003165">
    <property type="entry name" value="Piwi"/>
</dbReference>
<protein>
    <submittedName>
        <fullName evidence="4">Uncharacterized protein</fullName>
    </submittedName>
</protein>
<dbReference type="SUPFAM" id="SSF53098">
    <property type="entry name" value="Ribonuclease H-like"/>
    <property type="match status" value="1"/>
</dbReference>
<dbReference type="eggNOG" id="KOG1041">
    <property type="taxonomic scope" value="Eukaryota"/>
</dbReference>
<dbReference type="SMART" id="SM00950">
    <property type="entry name" value="Piwi"/>
    <property type="match status" value="1"/>
</dbReference>